<dbReference type="GO" id="GO:0016853">
    <property type="term" value="F:isomerase activity"/>
    <property type="evidence" value="ECO:0007669"/>
    <property type="project" value="TreeGrafter"/>
</dbReference>
<dbReference type="EMBL" id="JACHHO010000007">
    <property type="protein sequence ID" value="MBB5206064.1"/>
    <property type="molecule type" value="Genomic_DNA"/>
</dbReference>
<dbReference type="RefSeq" id="WP_138856403.1">
    <property type="nucleotide sequence ID" value="NZ_CP040709.1"/>
</dbReference>
<sequence>MPATPYFHVDVFGTRPLTGNGLAVFVHTDAWSAPAMQALTQEMKQFESIFLSEIGPQGARARVFTVEEELPFAGHPVLGAAVVLHRLLSPEAAQAEWVLQLPLGPLTVRTQRAEAHHRAEMNQGRAAIGEAIDSKVLGPILAALGLGPQALVAGLAARVMSTGLPYLVLPVQAQALDQVAFSGQNLEPLLAVLGAKFVFLLDPVGREVRTWDNLGRVEDVATGSAAGPAAAYLWLAGLAEPDAPVLLAQGRFAGRASQLQVRRDPAGDLWVSGEVWPMAQGTLEIPASELQD</sequence>
<dbReference type="GO" id="GO:0005737">
    <property type="term" value="C:cytoplasm"/>
    <property type="evidence" value="ECO:0007669"/>
    <property type="project" value="TreeGrafter"/>
</dbReference>
<dbReference type="Gene3D" id="3.10.310.10">
    <property type="entry name" value="Diaminopimelate Epimerase, Chain A, domain 1"/>
    <property type="match status" value="2"/>
</dbReference>
<name>A0A840SBA1_9BURK</name>
<evidence type="ECO:0000256" key="1">
    <source>
        <dbReference type="ARBA" id="ARBA00008270"/>
    </source>
</evidence>
<protein>
    <submittedName>
        <fullName evidence="3">PhzF family phenazine biosynthesis protein</fullName>
    </submittedName>
</protein>
<evidence type="ECO:0000313" key="3">
    <source>
        <dbReference type="EMBL" id="MBB5206064.1"/>
    </source>
</evidence>
<dbReference type="PANTHER" id="PTHR13774">
    <property type="entry name" value="PHENAZINE BIOSYNTHESIS PROTEIN"/>
    <property type="match status" value="1"/>
</dbReference>
<gene>
    <name evidence="3" type="ORF">HNQ51_003407</name>
</gene>
<dbReference type="SUPFAM" id="SSF54506">
    <property type="entry name" value="Diaminopimelate epimerase-like"/>
    <property type="match status" value="1"/>
</dbReference>
<accession>A0A840SBA1</accession>
<proteinExistence type="inferred from homology"/>
<dbReference type="NCBIfam" id="TIGR00654">
    <property type="entry name" value="PhzF_family"/>
    <property type="match status" value="1"/>
</dbReference>
<reference evidence="3 4" key="1">
    <citation type="submission" date="2020-08" db="EMBL/GenBank/DDBJ databases">
        <title>Genomic Encyclopedia of Type Strains, Phase IV (KMG-IV): sequencing the most valuable type-strain genomes for metagenomic binning, comparative biology and taxonomic classification.</title>
        <authorList>
            <person name="Goeker M."/>
        </authorList>
    </citation>
    <scope>NUCLEOTIDE SEQUENCE [LARGE SCALE GENOMIC DNA]</scope>
    <source>
        <strain evidence="3 4">DSM 23958</strain>
    </source>
</reference>
<dbReference type="Proteomes" id="UP000554837">
    <property type="component" value="Unassembled WGS sequence"/>
</dbReference>
<dbReference type="InterPro" id="IPR003719">
    <property type="entry name" value="Phenazine_PhzF-like"/>
</dbReference>
<keyword evidence="4" id="KW-1185">Reference proteome</keyword>
<dbReference type="PANTHER" id="PTHR13774:SF32">
    <property type="entry name" value="ANTISENSE-ENHANCING SEQUENCE 1"/>
    <property type="match status" value="1"/>
</dbReference>
<dbReference type="PIRSF" id="PIRSF016184">
    <property type="entry name" value="PhzC_PhzF"/>
    <property type="match status" value="1"/>
</dbReference>
<comment type="caution">
    <text evidence="3">The sequence shown here is derived from an EMBL/GenBank/DDBJ whole genome shotgun (WGS) entry which is preliminary data.</text>
</comment>
<evidence type="ECO:0000313" key="4">
    <source>
        <dbReference type="Proteomes" id="UP000554837"/>
    </source>
</evidence>
<dbReference type="Pfam" id="PF02567">
    <property type="entry name" value="PhzC-PhzF"/>
    <property type="match status" value="1"/>
</dbReference>
<dbReference type="AlphaFoldDB" id="A0A840SBA1"/>
<evidence type="ECO:0000256" key="2">
    <source>
        <dbReference type="PIRSR" id="PIRSR016184-1"/>
    </source>
</evidence>
<organism evidence="3 4">
    <name type="scientific">Inhella inkyongensis</name>
    <dbReference type="NCBI Taxonomy" id="392593"/>
    <lineage>
        <taxon>Bacteria</taxon>
        <taxon>Pseudomonadati</taxon>
        <taxon>Pseudomonadota</taxon>
        <taxon>Betaproteobacteria</taxon>
        <taxon>Burkholderiales</taxon>
        <taxon>Sphaerotilaceae</taxon>
        <taxon>Inhella</taxon>
    </lineage>
</organism>
<comment type="similarity">
    <text evidence="1">Belongs to the PhzF family.</text>
</comment>
<dbReference type="OrthoDB" id="9788221at2"/>
<feature type="active site" evidence="2">
    <location>
        <position position="47"/>
    </location>
</feature>